<sequence>MIAIFRLSERVNTFSYCTLNSNYQRPGDIASTVFLAMCPLISYSIAVVNLFLFNLFLKCFLTNIFVP</sequence>
<keyword evidence="2" id="KW-1185">Reference proteome</keyword>
<evidence type="ECO:0000313" key="2">
    <source>
        <dbReference type="Proteomes" id="UP000095283"/>
    </source>
</evidence>
<name>A0A1I7WII3_HETBA</name>
<evidence type="ECO:0000256" key="1">
    <source>
        <dbReference type="SAM" id="Phobius"/>
    </source>
</evidence>
<keyword evidence="1" id="KW-0812">Transmembrane</keyword>
<proteinExistence type="predicted"/>
<dbReference type="WBParaSite" id="Hba_04818">
    <property type="protein sequence ID" value="Hba_04818"/>
    <property type="gene ID" value="Hba_04818"/>
</dbReference>
<evidence type="ECO:0000313" key="3">
    <source>
        <dbReference type="WBParaSite" id="Hba_04818"/>
    </source>
</evidence>
<feature type="transmembrane region" description="Helical" evidence="1">
    <location>
        <begin position="29"/>
        <end position="57"/>
    </location>
</feature>
<protein>
    <submittedName>
        <fullName evidence="3">G_PROTEIN_RECEP_F1_2 domain-containing protein</fullName>
    </submittedName>
</protein>
<reference evidence="3" key="1">
    <citation type="submission" date="2016-11" db="UniProtKB">
        <authorList>
            <consortium name="WormBaseParasite"/>
        </authorList>
    </citation>
    <scope>IDENTIFICATION</scope>
</reference>
<keyword evidence="1" id="KW-0472">Membrane</keyword>
<organism evidence="2 3">
    <name type="scientific">Heterorhabditis bacteriophora</name>
    <name type="common">Entomopathogenic nematode worm</name>
    <dbReference type="NCBI Taxonomy" id="37862"/>
    <lineage>
        <taxon>Eukaryota</taxon>
        <taxon>Metazoa</taxon>
        <taxon>Ecdysozoa</taxon>
        <taxon>Nematoda</taxon>
        <taxon>Chromadorea</taxon>
        <taxon>Rhabditida</taxon>
        <taxon>Rhabditina</taxon>
        <taxon>Rhabditomorpha</taxon>
        <taxon>Strongyloidea</taxon>
        <taxon>Heterorhabditidae</taxon>
        <taxon>Heterorhabditis</taxon>
    </lineage>
</organism>
<keyword evidence="1" id="KW-1133">Transmembrane helix</keyword>
<accession>A0A1I7WII3</accession>
<dbReference type="AlphaFoldDB" id="A0A1I7WII3"/>
<dbReference type="Proteomes" id="UP000095283">
    <property type="component" value="Unplaced"/>
</dbReference>